<keyword evidence="2" id="KW-1185">Reference proteome</keyword>
<name>A0ABV1ACR4_9TELE</name>
<dbReference type="EMBL" id="JAHRIP010087248">
    <property type="protein sequence ID" value="MEQ2315787.1"/>
    <property type="molecule type" value="Genomic_DNA"/>
</dbReference>
<proteinExistence type="predicted"/>
<dbReference type="Proteomes" id="UP001469553">
    <property type="component" value="Unassembled WGS sequence"/>
</dbReference>
<protein>
    <submittedName>
        <fullName evidence="1">Uncharacterized protein</fullName>
    </submittedName>
</protein>
<organism evidence="1 2">
    <name type="scientific">Ameca splendens</name>
    <dbReference type="NCBI Taxonomy" id="208324"/>
    <lineage>
        <taxon>Eukaryota</taxon>
        <taxon>Metazoa</taxon>
        <taxon>Chordata</taxon>
        <taxon>Craniata</taxon>
        <taxon>Vertebrata</taxon>
        <taxon>Euteleostomi</taxon>
        <taxon>Actinopterygii</taxon>
        <taxon>Neopterygii</taxon>
        <taxon>Teleostei</taxon>
        <taxon>Neoteleostei</taxon>
        <taxon>Acanthomorphata</taxon>
        <taxon>Ovalentaria</taxon>
        <taxon>Atherinomorphae</taxon>
        <taxon>Cyprinodontiformes</taxon>
        <taxon>Goodeidae</taxon>
        <taxon>Ameca</taxon>
    </lineage>
</organism>
<gene>
    <name evidence="1" type="ORF">AMECASPLE_025979</name>
</gene>
<sequence length="166" mass="18771">MICKSEKFPLMRGNNPTSCLYCIQGETDRYCCAGVPYLSAISWGFIWNLEGGISSLSQPACTDSVRQGKPCRSRHESPFHSDLQLSCSRASSWEHLTLAHLPVHPPTPPTRTQRSYPRNTERELKNLTTLFLTNLSHRGKDVFFPRKSPASSSWQFRSLQQIQSGL</sequence>
<reference evidence="1 2" key="1">
    <citation type="submission" date="2021-06" db="EMBL/GenBank/DDBJ databases">
        <authorList>
            <person name="Palmer J.M."/>
        </authorList>
    </citation>
    <scope>NUCLEOTIDE SEQUENCE [LARGE SCALE GENOMIC DNA]</scope>
    <source>
        <strain evidence="1 2">AS_MEX2019</strain>
        <tissue evidence="1">Muscle</tissue>
    </source>
</reference>
<evidence type="ECO:0000313" key="2">
    <source>
        <dbReference type="Proteomes" id="UP001469553"/>
    </source>
</evidence>
<comment type="caution">
    <text evidence="1">The sequence shown here is derived from an EMBL/GenBank/DDBJ whole genome shotgun (WGS) entry which is preliminary data.</text>
</comment>
<accession>A0ABV1ACR4</accession>
<evidence type="ECO:0000313" key="1">
    <source>
        <dbReference type="EMBL" id="MEQ2315787.1"/>
    </source>
</evidence>